<dbReference type="PANTHER" id="PTHR43157">
    <property type="entry name" value="PHOSPHATIDYLINOSITOL-GLYCAN BIOSYNTHESIS CLASS F PROTEIN-RELATED"/>
    <property type="match status" value="1"/>
</dbReference>
<proteinExistence type="inferred from homology"/>
<dbReference type="PRINTS" id="PR00081">
    <property type="entry name" value="GDHRDH"/>
</dbReference>
<dbReference type="CDD" id="cd05327">
    <property type="entry name" value="retinol-DH_like_SDR_c_like"/>
    <property type="match status" value="1"/>
</dbReference>
<dbReference type="Pfam" id="PF00106">
    <property type="entry name" value="adh_short"/>
    <property type="match status" value="1"/>
</dbReference>
<dbReference type="SUPFAM" id="SSF51735">
    <property type="entry name" value="NAD(P)-binding Rossmann-fold domains"/>
    <property type="match status" value="1"/>
</dbReference>
<keyword evidence="1" id="KW-0560">Oxidoreductase</keyword>
<dbReference type="Proteomes" id="UP000837857">
    <property type="component" value="Chromosome 6"/>
</dbReference>
<name>A0ABN8IY63_9NEOP</name>
<reference evidence="3" key="1">
    <citation type="submission" date="2022-03" db="EMBL/GenBank/DDBJ databases">
        <authorList>
            <person name="Martin H S."/>
        </authorList>
    </citation>
    <scope>NUCLEOTIDE SEQUENCE</scope>
</reference>
<gene>
    <name evidence="3" type="ORF">IPOD504_LOCUS14995</name>
</gene>
<dbReference type="PRINTS" id="PR00080">
    <property type="entry name" value="SDRFAMILY"/>
</dbReference>
<protein>
    <submittedName>
        <fullName evidence="3">Uncharacterized protein</fullName>
    </submittedName>
</protein>
<keyword evidence="4" id="KW-1185">Reference proteome</keyword>
<dbReference type="InterPro" id="IPR002347">
    <property type="entry name" value="SDR_fam"/>
</dbReference>
<accession>A0ABN8IY63</accession>
<dbReference type="EMBL" id="OW152818">
    <property type="protein sequence ID" value="CAH2071132.1"/>
    <property type="molecule type" value="Genomic_DNA"/>
</dbReference>
<evidence type="ECO:0000256" key="1">
    <source>
        <dbReference type="ARBA" id="ARBA00023002"/>
    </source>
</evidence>
<organism evidence="3 4">
    <name type="scientific">Iphiclides podalirius</name>
    <name type="common">scarce swallowtail</name>
    <dbReference type="NCBI Taxonomy" id="110791"/>
    <lineage>
        <taxon>Eukaryota</taxon>
        <taxon>Metazoa</taxon>
        <taxon>Ecdysozoa</taxon>
        <taxon>Arthropoda</taxon>
        <taxon>Hexapoda</taxon>
        <taxon>Insecta</taxon>
        <taxon>Pterygota</taxon>
        <taxon>Neoptera</taxon>
        <taxon>Endopterygota</taxon>
        <taxon>Lepidoptera</taxon>
        <taxon>Glossata</taxon>
        <taxon>Ditrysia</taxon>
        <taxon>Papilionoidea</taxon>
        <taxon>Papilionidae</taxon>
        <taxon>Papilioninae</taxon>
        <taxon>Iphiclides</taxon>
    </lineage>
</organism>
<sequence>MGICKCSKHLVGKVVIITGGNTGIGFETAKDLAARGARVILACRSEERGTDARDRIIKATDNNNIHYRHLDLASLSSVRKFAEEFLQNENRLDILINNAGVFGSDNVKTEDGLLLGMQTNHFGPFLLTVLLLPLLKSSSPSRIINVSSIAHRDGFIDFQNMNGEKETEKTINKRYVYSNSKLCNILMASELSNRLQGTGVTANSLHPGIVKTEILHDINIPLFQWLLPLIKLCSKNPWEGAQTTIYLAVSPEVSDVSGKYFADCHIKNVSASQGHDTQVARKLWEISERYVGLNQDKVDEKNSKIQKCTINTRIILH</sequence>
<dbReference type="Gene3D" id="3.40.50.720">
    <property type="entry name" value="NAD(P)-binding Rossmann-like Domain"/>
    <property type="match status" value="1"/>
</dbReference>
<evidence type="ECO:0000313" key="4">
    <source>
        <dbReference type="Proteomes" id="UP000837857"/>
    </source>
</evidence>
<evidence type="ECO:0000313" key="3">
    <source>
        <dbReference type="EMBL" id="CAH2071132.1"/>
    </source>
</evidence>
<dbReference type="PANTHER" id="PTHR43157:SF31">
    <property type="entry name" value="PHOSPHATIDYLINOSITOL-GLYCAN BIOSYNTHESIS CLASS F PROTEIN"/>
    <property type="match status" value="1"/>
</dbReference>
<dbReference type="InterPro" id="IPR036291">
    <property type="entry name" value="NAD(P)-bd_dom_sf"/>
</dbReference>
<feature type="non-terminal residue" evidence="3">
    <location>
        <position position="317"/>
    </location>
</feature>
<evidence type="ECO:0000256" key="2">
    <source>
        <dbReference type="RuleBase" id="RU000363"/>
    </source>
</evidence>
<comment type="similarity">
    <text evidence="2">Belongs to the short-chain dehydrogenases/reductases (SDR) family.</text>
</comment>